<evidence type="ECO:0000256" key="1">
    <source>
        <dbReference type="SAM" id="MobiDB-lite"/>
    </source>
</evidence>
<evidence type="ECO:0000313" key="2">
    <source>
        <dbReference type="Proteomes" id="UP000887575"/>
    </source>
</evidence>
<dbReference type="WBParaSite" id="MBELARI_LOCUS7221">
    <property type="protein sequence ID" value="MBELARI_LOCUS7221"/>
    <property type="gene ID" value="MBELARI_LOCUS7221"/>
</dbReference>
<feature type="compositionally biased region" description="Basic residues" evidence="1">
    <location>
        <begin position="31"/>
        <end position="41"/>
    </location>
</feature>
<accession>A0AAF3FKQ2</accession>
<organism evidence="2 3">
    <name type="scientific">Mesorhabditis belari</name>
    <dbReference type="NCBI Taxonomy" id="2138241"/>
    <lineage>
        <taxon>Eukaryota</taxon>
        <taxon>Metazoa</taxon>
        <taxon>Ecdysozoa</taxon>
        <taxon>Nematoda</taxon>
        <taxon>Chromadorea</taxon>
        <taxon>Rhabditida</taxon>
        <taxon>Rhabditina</taxon>
        <taxon>Rhabditomorpha</taxon>
        <taxon>Rhabditoidea</taxon>
        <taxon>Rhabditidae</taxon>
        <taxon>Mesorhabditinae</taxon>
        <taxon>Mesorhabditis</taxon>
    </lineage>
</organism>
<dbReference type="Proteomes" id="UP000887575">
    <property type="component" value="Unassembled WGS sequence"/>
</dbReference>
<feature type="region of interest" description="Disordered" evidence="1">
    <location>
        <begin position="340"/>
        <end position="364"/>
    </location>
</feature>
<proteinExistence type="predicted"/>
<evidence type="ECO:0000313" key="3">
    <source>
        <dbReference type="WBParaSite" id="MBELARI_LOCUS7221"/>
    </source>
</evidence>
<name>A0AAF3FKQ2_9BILA</name>
<protein>
    <submittedName>
        <fullName evidence="3">Uncharacterized protein</fullName>
    </submittedName>
</protein>
<keyword evidence="2" id="KW-1185">Reference proteome</keyword>
<feature type="compositionally biased region" description="Acidic residues" evidence="1">
    <location>
        <begin position="341"/>
        <end position="364"/>
    </location>
</feature>
<feature type="compositionally biased region" description="Acidic residues" evidence="1">
    <location>
        <begin position="58"/>
        <end position="67"/>
    </location>
</feature>
<sequence length="364" mass="39859">MKESPDARGLDVSLEEVEEVEEEPVVEVAPARRRRRARGRGRASLSAGNSPEPKRRDEEEDEEEELVVEVAPARRRRRARGGSPVGGEEGEVMAAVGRGGGGGAGAARGGAGGGRGGGQPMARGGDSTSAARPATTSPPRVAGPRRPKRRSNEHDERLARIALILQFISLITEGREVNVWQRAKGCFFRAFGMEADATNLRRIATKMNRMREREKLMEMRETRNHRHYIANPFNGPLRIKTLGRQLNTTLVEHLTGWKAVCLVAKNLVTPLRLGLAEAIAFRTDQLLHCQGIVDNVVNDEETMDLVMEWFEDGAGLSLLRLIAEHTKMMRGGWVGGWEVGAADEGEESEGSSAAEEDVDSDDEQ</sequence>
<feature type="compositionally biased region" description="Polar residues" evidence="1">
    <location>
        <begin position="126"/>
        <end position="138"/>
    </location>
</feature>
<reference evidence="3" key="1">
    <citation type="submission" date="2024-02" db="UniProtKB">
        <authorList>
            <consortium name="WormBaseParasite"/>
        </authorList>
    </citation>
    <scope>IDENTIFICATION</scope>
</reference>
<dbReference type="AlphaFoldDB" id="A0AAF3FKQ2"/>
<feature type="compositionally biased region" description="Gly residues" evidence="1">
    <location>
        <begin position="97"/>
        <end position="119"/>
    </location>
</feature>
<feature type="compositionally biased region" description="Acidic residues" evidence="1">
    <location>
        <begin position="13"/>
        <end position="25"/>
    </location>
</feature>
<feature type="region of interest" description="Disordered" evidence="1">
    <location>
        <begin position="1"/>
        <end position="154"/>
    </location>
</feature>